<feature type="compositionally biased region" description="Acidic residues" evidence="2">
    <location>
        <begin position="384"/>
        <end position="393"/>
    </location>
</feature>
<dbReference type="EMBL" id="JAVHJL010000002">
    <property type="protein sequence ID" value="KAK6508960.1"/>
    <property type="molecule type" value="Genomic_DNA"/>
</dbReference>
<sequence>MSHLPYELGGPSTRAPRPASTFYKSLQDHTTKYKLVRKLSSGSFIKAKIPKSERPSKVKLPPRQRMQGIRRDTAEAKIRRVKWWAVKRTSRLTHKAHRAIRRSQELRQRILHARDETVDVLIPLFEELGTEPSAVIDAQKLAAKLDRKLRKIEKKIAIVERRIEQLQKEIERVERRRDAKLGSYQLHITNLTRKTAVGVENPSGSTGDIDEKTAANIRKAAELWLHTRLNRHTRSCASFDRPLHRSKSRRGDSVEGIRVRWSGDLSVSDTVTIRPSESGATGDISRSTSGDSLSSPVLNIDAVVAIPAQAVAEGLGIDLKIVRREIPQRQFNPQEAVVKKKSSEGNAKVGGQSFQLEQKESKTELGSEGTGSGTSKEESKEESTTEPESEISEETSRGTPEISNEVRKEPKQRTEAIGEGSEERSEEGLQEVAEGSQDTGASPNTGGSPERVLEQGAENSAGEIEGALDAGSGNLDEPKAEPESVEEGPQELEAP</sequence>
<feature type="compositionally biased region" description="Acidic residues" evidence="2">
    <location>
        <begin position="483"/>
        <end position="495"/>
    </location>
</feature>
<feature type="region of interest" description="Disordered" evidence="2">
    <location>
        <begin position="272"/>
        <end position="293"/>
    </location>
</feature>
<evidence type="ECO:0000256" key="1">
    <source>
        <dbReference type="SAM" id="Coils"/>
    </source>
</evidence>
<feature type="coiled-coil region" evidence="1">
    <location>
        <begin position="135"/>
        <end position="183"/>
    </location>
</feature>
<comment type="caution">
    <text evidence="3">The sequence shown here is derived from an EMBL/GenBank/DDBJ whole genome shotgun (WGS) entry which is preliminary data.</text>
</comment>
<keyword evidence="1" id="KW-0175">Coiled coil</keyword>
<evidence type="ECO:0000256" key="2">
    <source>
        <dbReference type="SAM" id="MobiDB-lite"/>
    </source>
</evidence>
<evidence type="ECO:0000313" key="3">
    <source>
        <dbReference type="EMBL" id="KAK6508960.1"/>
    </source>
</evidence>
<feature type="region of interest" description="Disordered" evidence="2">
    <location>
        <begin position="333"/>
        <end position="495"/>
    </location>
</feature>
<evidence type="ECO:0000313" key="4">
    <source>
        <dbReference type="Proteomes" id="UP001370758"/>
    </source>
</evidence>
<keyword evidence="4" id="KW-1185">Reference proteome</keyword>
<feature type="compositionally biased region" description="Basic and acidic residues" evidence="2">
    <location>
        <begin position="404"/>
        <end position="427"/>
    </location>
</feature>
<dbReference type="Proteomes" id="UP001370758">
    <property type="component" value="Unassembled WGS sequence"/>
</dbReference>
<feature type="compositionally biased region" description="Polar residues" evidence="2">
    <location>
        <begin position="436"/>
        <end position="447"/>
    </location>
</feature>
<reference evidence="3 4" key="1">
    <citation type="submission" date="2023-08" db="EMBL/GenBank/DDBJ databases">
        <authorList>
            <person name="Palmer J.M."/>
        </authorList>
    </citation>
    <scope>NUCLEOTIDE SEQUENCE [LARGE SCALE GENOMIC DNA]</scope>
    <source>
        <strain evidence="3 4">TWF481</strain>
    </source>
</reference>
<proteinExistence type="predicted"/>
<protein>
    <submittedName>
        <fullName evidence="3">Uncharacterized protein</fullName>
    </submittedName>
</protein>
<accession>A0AAV9WJB5</accession>
<gene>
    <name evidence="3" type="ORF">TWF481_003728</name>
</gene>
<dbReference type="AlphaFoldDB" id="A0AAV9WJB5"/>
<organism evidence="3 4">
    <name type="scientific">Arthrobotrys musiformis</name>
    <dbReference type="NCBI Taxonomy" id="47236"/>
    <lineage>
        <taxon>Eukaryota</taxon>
        <taxon>Fungi</taxon>
        <taxon>Dikarya</taxon>
        <taxon>Ascomycota</taxon>
        <taxon>Pezizomycotina</taxon>
        <taxon>Orbiliomycetes</taxon>
        <taxon>Orbiliales</taxon>
        <taxon>Orbiliaceae</taxon>
        <taxon>Arthrobotrys</taxon>
    </lineage>
</organism>
<name>A0AAV9WJB5_9PEZI</name>